<reference evidence="1 2" key="1">
    <citation type="submission" date="2022-06" db="EMBL/GenBank/DDBJ databases">
        <title>Sequencing the genomes of 1000 actinobacteria strains.</title>
        <authorList>
            <person name="Klenk H.-P."/>
        </authorList>
    </citation>
    <scope>NUCLEOTIDE SEQUENCE [LARGE SCALE GENOMIC DNA]</scope>
    <source>
        <strain evidence="1 2">DSM 44170</strain>
    </source>
</reference>
<protein>
    <submittedName>
        <fullName evidence="1">Uncharacterized protein</fullName>
    </submittedName>
</protein>
<keyword evidence="2" id="KW-1185">Reference proteome</keyword>
<dbReference type="RefSeq" id="WP_345025610.1">
    <property type="nucleotide sequence ID" value="NZ_BAAAVE010000041.1"/>
</dbReference>
<dbReference type="Proteomes" id="UP001320766">
    <property type="component" value="Unassembled WGS sequence"/>
</dbReference>
<gene>
    <name evidence="1" type="ORF">HD595_000140</name>
</gene>
<accession>A0ABT1JQL5</accession>
<name>A0ABT1JQL5_9ACTN</name>
<sequence>MEPLTCDATAAVSGPRFDVYAQITTISGAQWALPPVEVLASQLVCTPGQCGMRAHVILVQVTDNPDR</sequence>
<dbReference type="EMBL" id="JAMZEC010000001">
    <property type="protein sequence ID" value="MCP2344018.1"/>
    <property type="molecule type" value="Genomic_DNA"/>
</dbReference>
<organism evidence="1 2">
    <name type="scientific">Nonomuraea roseoviolacea subsp. carminata</name>
    <dbReference type="NCBI Taxonomy" id="160689"/>
    <lineage>
        <taxon>Bacteria</taxon>
        <taxon>Bacillati</taxon>
        <taxon>Actinomycetota</taxon>
        <taxon>Actinomycetes</taxon>
        <taxon>Streptosporangiales</taxon>
        <taxon>Streptosporangiaceae</taxon>
        <taxon>Nonomuraea</taxon>
    </lineage>
</organism>
<evidence type="ECO:0000313" key="2">
    <source>
        <dbReference type="Proteomes" id="UP001320766"/>
    </source>
</evidence>
<proteinExistence type="predicted"/>
<comment type="caution">
    <text evidence="1">The sequence shown here is derived from an EMBL/GenBank/DDBJ whole genome shotgun (WGS) entry which is preliminary data.</text>
</comment>
<evidence type="ECO:0000313" key="1">
    <source>
        <dbReference type="EMBL" id="MCP2344018.1"/>
    </source>
</evidence>